<name>A0ABP0BFG7_9PEZI</name>
<dbReference type="CDD" id="cd01898">
    <property type="entry name" value="Obg"/>
    <property type="match status" value="1"/>
</dbReference>
<feature type="domain" description="OBG-type G" evidence="4">
    <location>
        <begin position="368"/>
        <end position="645"/>
    </location>
</feature>
<dbReference type="GO" id="GO:0140680">
    <property type="term" value="F:histone H3K36me/H3K36me2 demethylase activity"/>
    <property type="evidence" value="ECO:0007669"/>
    <property type="project" value="UniProtKB-EC"/>
</dbReference>
<evidence type="ECO:0000259" key="5">
    <source>
        <dbReference type="PROSITE" id="PS51883"/>
    </source>
</evidence>
<dbReference type="Gene3D" id="3.40.50.300">
    <property type="entry name" value="P-loop containing nucleotide triphosphate hydrolases"/>
    <property type="match status" value="1"/>
</dbReference>
<dbReference type="Gene3D" id="2.70.210.12">
    <property type="entry name" value="GTP1/OBG domain"/>
    <property type="match status" value="1"/>
</dbReference>
<gene>
    <name evidence="6" type="primary">MTG2</name>
    <name evidence="6" type="ORF">SEUCBS140593_003527</name>
</gene>
<dbReference type="InterPro" id="IPR045086">
    <property type="entry name" value="OBG_GTPase"/>
</dbReference>
<dbReference type="PANTHER" id="PTHR11702">
    <property type="entry name" value="DEVELOPMENTALLY REGULATED GTP-BINDING PROTEIN-RELATED"/>
    <property type="match status" value="1"/>
</dbReference>
<dbReference type="PANTHER" id="PTHR11702:SF31">
    <property type="entry name" value="MITOCHONDRIAL RIBOSOME-ASSOCIATED GTPASE 2"/>
    <property type="match status" value="1"/>
</dbReference>
<dbReference type="InterPro" id="IPR027417">
    <property type="entry name" value="P-loop_NTPase"/>
</dbReference>
<dbReference type="InterPro" id="IPR006073">
    <property type="entry name" value="GTP-bd"/>
</dbReference>
<dbReference type="Pfam" id="PF01018">
    <property type="entry name" value="GTP1_OBG"/>
    <property type="match status" value="2"/>
</dbReference>
<keyword evidence="2" id="KW-0342">GTP-binding</keyword>
<dbReference type="Pfam" id="PF01926">
    <property type="entry name" value="MMR_HSR1"/>
    <property type="match status" value="1"/>
</dbReference>
<feature type="domain" description="Obg" evidence="5">
    <location>
        <begin position="98"/>
        <end position="367"/>
    </location>
</feature>
<dbReference type="PROSITE" id="PS51883">
    <property type="entry name" value="OBG"/>
    <property type="match status" value="1"/>
</dbReference>
<protein>
    <submittedName>
        <fullName evidence="6">GTPase of the mitochondrial inner membrane that associates with the large ribosomal subunit</fullName>
        <ecNumber evidence="6">1.14.11.27</ecNumber>
    </submittedName>
</protein>
<feature type="region of interest" description="Disordered" evidence="3">
    <location>
        <begin position="52"/>
        <end position="76"/>
    </location>
</feature>
<feature type="compositionally biased region" description="Basic and acidic residues" evidence="3">
    <location>
        <begin position="242"/>
        <end position="254"/>
    </location>
</feature>
<evidence type="ECO:0000313" key="6">
    <source>
        <dbReference type="EMBL" id="CAK7218379.1"/>
    </source>
</evidence>
<keyword evidence="7" id="KW-1185">Reference proteome</keyword>
<dbReference type="PROSITE" id="PS51710">
    <property type="entry name" value="G_OBG"/>
    <property type="match status" value="1"/>
</dbReference>
<comment type="caution">
    <text evidence="6">The sequence shown here is derived from an EMBL/GenBank/DDBJ whole genome shotgun (WGS) entry which is preliminary data.</text>
</comment>
<dbReference type="PRINTS" id="PR00326">
    <property type="entry name" value="GTP1OBG"/>
</dbReference>
<dbReference type="Proteomes" id="UP001642482">
    <property type="component" value="Unassembled WGS sequence"/>
</dbReference>
<dbReference type="InterPro" id="IPR031167">
    <property type="entry name" value="G_OBG"/>
</dbReference>
<dbReference type="EC" id="1.14.11.27" evidence="6"/>
<organism evidence="6 7">
    <name type="scientific">Sporothrix eucalyptigena</name>
    <dbReference type="NCBI Taxonomy" id="1812306"/>
    <lineage>
        <taxon>Eukaryota</taxon>
        <taxon>Fungi</taxon>
        <taxon>Dikarya</taxon>
        <taxon>Ascomycota</taxon>
        <taxon>Pezizomycotina</taxon>
        <taxon>Sordariomycetes</taxon>
        <taxon>Sordariomycetidae</taxon>
        <taxon>Ophiostomatales</taxon>
        <taxon>Ophiostomataceae</taxon>
        <taxon>Sporothrix</taxon>
    </lineage>
</organism>
<sequence>MASRCPNSAPLFLSFLYPAFHATRYAGHGARLAVAAAAFPATKAASTTYRQLPQRRRYSSEPSVPPEVEAIEADKPEDATVKYPVSRLNPTPDDYASASFADKATLTVHAGVGGTGCVSFLRDLFIPDGPPNGGDGGHGGNVYIQAVPGETSLHKIARRRVMRAGRGKHGMGSARNGTRGDDLIVTVPVGTIITEVSRIDPVVEDTIMARERYYARKRKRQLARAAEEAAKTAPPPDESIPEDTKHHKSKEQQRLEEIQRLEDEEEDQAELEWLRKKWVVYPGLSASEAKDIEFPRLPRRDRFFVQPPAPIYLDLSRPTPQPILLAAGGIGGLGNAHFISRRMPRPVVATRGENAVSLTINMELKLLADVGLVGLPNAGKSTLLRAVSNSRARVGSWAFTTLQPNIGTVVLDNNRGRPIVSLRPTQNKQAAAEDDDFHLSAEDDSDTVTVPPRTRFTIADIPGLIEGAHMDKGLGIEFLRHVERAGVLAFVVDLGAGDAVAALKALWKEVGLYARLRAEEEEQRERESHIEWQSEEESRQSPFMQATSYTAADANGMTTAAPAISPELAIAGKPWFVVATKGDLPGAETNFQNLKEYIDRIGRGEEVHPSGVEGGWTENLAAIPISAINGHGVDHIIHWTVGLLDL</sequence>
<dbReference type="InterPro" id="IPR036726">
    <property type="entry name" value="GTP1_OBG_dom_sf"/>
</dbReference>
<evidence type="ECO:0000256" key="3">
    <source>
        <dbReference type="SAM" id="MobiDB-lite"/>
    </source>
</evidence>
<proteinExistence type="predicted"/>
<accession>A0ABP0BFG7</accession>
<dbReference type="EMBL" id="CAWUHD010000027">
    <property type="protein sequence ID" value="CAK7218379.1"/>
    <property type="molecule type" value="Genomic_DNA"/>
</dbReference>
<feature type="region of interest" description="Disordered" evidence="3">
    <location>
        <begin position="224"/>
        <end position="254"/>
    </location>
</feature>
<reference evidence="6 7" key="1">
    <citation type="submission" date="2024-01" db="EMBL/GenBank/DDBJ databases">
        <authorList>
            <person name="Allen C."/>
            <person name="Tagirdzhanova G."/>
        </authorList>
    </citation>
    <scope>NUCLEOTIDE SEQUENCE [LARGE SCALE GENOMIC DNA]</scope>
</reference>
<evidence type="ECO:0000313" key="7">
    <source>
        <dbReference type="Proteomes" id="UP001642482"/>
    </source>
</evidence>
<keyword evidence="6" id="KW-0560">Oxidoreductase</keyword>
<dbReference type="SUPFAM" id="SSF82051">
    <property type="entry name" value="Obg GTP-binding protein N-terminal domain"/>
    <property type="match status" value="1"/>
</dbReference>
<keyword evidence="1" id="KW-0547">Nucleotide-binding</keyword>
<evidence type="ECO:0000256" key="1">
    <source>
        <dbReference type="ARBA" id="ARBA00022741"/>
    </source>
</evidence>
<evidence type="ECO:0000259" key="4">
    <source>
        <dbReference type="PROSITE" id="PS51710"/>
    </source>
</evidence>
<dbReference type="SUPFAM" id="SSF52540">
    <property type="entry name" value="P-loop containing nucleoside triphosphate hydrolases"/>
    <property type="match status" value="1"/>
</dbReference>
<evidence type="ECO:0000256" key="2">
    <source>
        <dbReference type="ARBA" id="ARBA00023134"/>
    </source>
</evidence>
<dbReference type="InterPro" id="IPR006169">
    <property type="entry name" value="GTP1_OBG_dom"/>
</dbReference>